<gene>
    <name evidence="2" type="ORF">GGX14DRAFT_402512</name>
</gene>
<reference evidence="2" key="1">
    <citation type="submission" date="2023-03" db="EMBL/GenBank/DDBJ databases">
        <title>Massive genome expansion in bonnet fungi (Mycena s.s.) driven by repeated elements and novel gene families across ecological guilds.</title>
        <authorList>
            <consortium name="Lawrence Berkeley National Laboratory"/>
            <person name="Harder C.B."/>
            <person name="Miyauchi S."/>
            <person name="Viragh M."/>
            <person name="Kuo A."/>
            <person name="Thoen E."/>
            <person name="Andreopoulos B."/>
            <person name="Lu D."/>
            <person name="Skrede I."/>
            <person name="Drula E."/>
            <person name="Henrissat B."/>
            <person name="Morin E."/>
            <person name="Kohler A."/>
            <person name="Barry K."/>
            <person name="LaButti K."/>
            <person name="Morin E."/>
            <person name="Salamov A."/>
            <person name="Lipzen A."/>
            <person name="Mereny Z."/>
            <person name="Hegedus B."/>
            <person name="Baldrian P."/>
            <person name="Stursova M."/>
            <person name="Weitz H."/>
            <person name="Taylor A."/>
            <person name="Grigoriev I.V."/>
            <person name="Nagy L.G."/>
            <person name="Martin F."/>
            <person name="Kauserud H."/>
        </authorList>
    </citation>
    <scope>NUCLEOTIDE SEQUENCE</scope>
    <source>
        <strain evidence="2">9144</strain>
    </source>
</reference>
<protein>
    <submittedName>
        <fullName evidence="2">Uncharacterized protein</fullName>
    </submittedName>
</protein>
<organism evidence="2 3">
    <name type="scientific">Mycena pura</name>
    <dbReference type="NCBI Taxonomy" id="153505"/>
    <lineage>
        <taxon>Eukaryota</taxon>
        <taxon>Fungi</taxon>
        <taxon>Dikarya</taxon>
        <taxon>Basidiomycota</taxon>
        <taxon>Agaricomycotina</taxon>
        <taxon>Agaricomycetes</taxon>
        <taxon>Agaricomycetidae</taxon>
        <taxon>Agaricales</taxon>
        <taxon>Marasmiineae</taxon>
        <taxon>Mycenaceae</taxon>
        <taxon>Mycena</taxon>
    </lineage>
</organism>
<evidence type="ECO:0000256" key="1">
    <source>
        <dbReference type="SAM" id="MobiDB-lite"/>
    </source>
</evidence>
<name>A0AAD6Y9C9_9AGAR</name>
<dbReference type="AlphaFoldDB" id="A0AAD6Y9C9"/>
<sequence length="396" mass="42122">MHSKAIIFIALPVQGIATNPTATNLHSHSPILTSGAHAGLIPIPPPSLSPTRAQAAGRMSAQASGSQKSARNCAGTVGFVHAGAAAKGHGEHARACAPELLQPRSTVIALAMGADGSAMRIKQWANNIPGHMHSWERQGNQSPSAARNNFPRRQDTHIGRATRMGGRAGAAERQSAAAGGAIKQTGGRKRRPGEEAGGGDGGVDRKDMSKESGTSTKHTLPSLLIFICLATYLSMNSQMGRVLQRAHAGTGQQHYIPVKTLRAQGTFRKESRRVERAHAASAEAQWRRKGAHSSLRNERADAVRLYKPHDDAELLRSPAWMAEHGDVRGNGMTDLVLDSEHLALLRVVYTATIQTGKESVQDTRRYTGRYIPLVADAGDVGGDGNPRISACSILSI</sequence>
<keyword evidence="3" id="KW-1185">Reference proteome</keyword>
<evidence type="ECO:0000313" key="3">
    <source>
        <dbReference type="Proteomes" id="UP001219525"/>
    </source>
</evidence>
<dbReference type="EMBL" id="JARJCW010000077">
    <property type="protein sequence ID" value="KAJ7197584.1"/>
    <property type="molecule type" value="Genomic_DNA"/>
</dbReference>
<comment type="caution">
    <text evidence="2">The sequence shown here is derived from an EMBL/GenBank/DDBJ whole genome shotgun (WGS) entry which is preliminary data.</text>
</comment>
<feature type="region of interest" description="Disordered" evidence="1">
    <location>
        <begin position="131"/>
        <end position="216"/>
    </location>
</feature>
<feature type="compositionally biased region" description="Polar residues" evidence="1">
    <location>
        <begin position="137"/>
        <end position="147"/>
    </location>
</feature>
<proteinExistence type="predicted"/>
<evidence type="ECO:0000313" key="2">
    <source>
        <dbReference type="EMBL" id="KAJ7197584.1"/>
    </source>
</evidence>
<feature type="compositionally biased region" description="Low complexity" evidence="1">
    <location>
        <begin position="159"/>
        <end position="181"/>
    </location>
</feature>
<dbReference type="Proteomes" id="UP001219525">
    <property type="component" value="Unassembled WGS sequence"/>
</dbReference>
<accession>A0AAD6Y9C9</accession>